<protein>
    <submittedName>
        <fullName evidence="2">Uncharacterized protein</fullName>
    </submittedName>
</protein>
<sequence length="207" mass="23563">MVCLSLLQLHAELPWSRHLNIISAQRPWPVRRRFRLVHSSNQRFLVSNPDLIRSLAVFQSGFLDFSLSVGISSNFSTNSEFLLSPAFLILLLSFCFLRRSGGAILIKTGSHCNRVDFTVPLITLITLCSCVSIFFTCALLHHTWAPYSAALYVSATLRHIMAVKLTQINGWVFKGFHWITFSWLFSPQEPTTSQSKVKLKFQKLCEL</sequence>
<keyword evidence="1" id="KW-1133">Transmembrane helix</keyword>
<keyword evidence="1" id="KW-0472">Membrane</keyword>
<feature type="transmembrane region" description="Helical" evidence="1">
    <location>
        <begin position="117"/>
        <end position="141"/>
    </location>
</feature>
<evidence type="ECO:0000256" key="1">
    <source>
        <dbReference type="SAM" id="Phobius"/>
    </source>
</evidence>
<comment type="caution">
    <text evidence="2">The sequence shown here is derived from an EMBL/GenBank/DDBJ whole genome shotgun (WGS) entry which is preliminary data.</text>
</comment>
<evidence type="ECO:0000313" key="2">
    <source>
        <dbReference type="EMBL" id="KAF0758811.1"/>
    </source>
</evidence>
<reference evidence="2 3" key="1">
    <citation type="submission" date="2019-08" db="EMBL/GenBank/DDBJ databases">
        <title>Whole genome of Aphis craccivora.</title>
        <authorList>
            <person name="Voronova N.V."/>
            <person name="Shulinski R.S."/>
            <person name="Bandarenka Y.V."/>
            <person name="Zhorov D.G."/>
            <person name="Warner D."/>
        </authorList>
    </citation>
    <scope>NUCLEOTIDE SEQUENCE [LARGE SCALE GENOMIC DNA]</scope>
    <source>
        <strain evidence="2">180601</strain>
        <tissue evidence="2">Whole Body</tissue>
    </source>
</reference>
<feature type="transmembrane region" description="Helical" evidence="1">
    <location>
        <begin position="81"/>
        <end position="97"/>
    </location>
</feature>
<dbReference type="EMBL" id="VUJU01003193">
    <property type="protein sequence ID" value="KAF0758811.1"/>
    <property type="molecule type" value="Genomic_DNA"/>
</dbReference>
<name>A0A6G0YMR3_APHCR</name>
<dbReference type="AlphaFoldDB" id="A0A6G0YMR3"/>
<keyword evidence="3" id="KW-1185">Reference proteome</keyword>
<gene>
    <name evidence="2" type="ORF">FWK35_00015716</name>
</gene>
<dbReference type="Proteomes" id="UP000478052">
    <property type="component" value="Unassembled WGS sequence"/>
</dbReference>
<proteinExistence type="predicted"/>
<accession>A0A6G0YMR3</accession>
<keyword evidence="1" id="KW-0812">Transmembrane</keyword>
<evidence type="ECO:0000313" key="3">
    <source>
        <dbReference type="Proteomes" id="UP000478052"/>
    </source>
</evidence>
<organism evidence="2 3">
    <name type="scientific">Aphis craccivora</name>
    <name type="common">Cowpea aphid</name>
    <dbReference type="NCBI Taxonomy" id="307492"/>
    <lineage>
        <taxon>Eukaryota</taxon>
        <taxon>Metazoa</taxon>
        <taxon>Ecdysozoa</taxon>
        <taxon>Arthropoda</taxon>
        <taxon>Hexapoda</taxon>
        <taxon>Insecta</taxon>
        <taxon>Pterygota</taxon>
        <taxon>Neoptera</taxon>
        <taxon>Paraneoptera</taxon>
        <taxon>Hemiptera</taxon>
        <taxon>Sternorrhyncha</taxon>
        <taxon>Aphidomorpha</taxon>
        <taxon>Aphidoidea</taxon>
        <taxon>Aphididae</taxon>
        <taxon>Aphidini</taxon>
        <taxon>Aphis</taxon>
        <taxon>Aphis</taxon>
    </lineage>
</organism>